<evidence type="ECO:0000256" key="1">
    <source>
        <dbReference type="SAM" id="Phobius"/>
    </source>
</evidence>
<dbReference type="AlphaFoldDB" id="A0A0G1MR29"/>
<accession>A0A0G1MR29</accession>
<comment type="caution">
    <text evidence="2">The sequence shown here is derived from an EMBL/GenBank/DDBJ whole genome shotgun (WGS) entry which is preliminary data.</text>
</comment>
<evidence type="ECO:0000313" key="2">
    <source>
        <dbReference type="EMBL" id="KKU10806.1"/>
    </source>
</evidence>
<organism evidence="2 3">
    <name type="scientific">Candidatus Woesebacteria bacterium GW2011_GWB1_45_5</name>
    <dbReference type="NCBI Taxonomy" id="1618581"/>
    <lineage>
        <taxon>Bacteria</taxon>
        <taxon>Candidatus Woeseibacteriota</taxon>
    </lineage>
</organism>
<dbReference type="EMBL" id="LCLA01000003">
    <property type="protein sequence ID" value="KKU10806.1"/>
    <property type="molecule type" value="Genomic_DNA"/>
</dbReference>
<gene>
    <name evidence="2" type="ORF">UX13_C0003G0018</name>
</gene>
<keyword evidence="1" id="KW-0472">Membrane</keyword>
<sequence>MVLSEELGPRASGTLENLKTFALIVGLIVPSLVIGYYYGAAPTPAQENNTIHSCLFDGNSPGCIPPFTVFGFDGNTLGFGCFFEKGNSQYSVFCTNSFSEWQKPIVLIACVGCSEDIQMVVCQTGEYYDSNYDLCISPKNFVTYPVRDFNGT</sequence>
<protein>
    <submittedName>
        <fullName evidence="2">Uncharacterized protein</fullName>
    </submittedName>
</protein>
<keyword evidence="1" id="KW-0812">Transmembrane</keyword>
<reference evidence="2 3" key="1">
    <citation type="journal article" date="2015" name="Nature">
        <title>rRNA introns, odd ribosomes, and small enigmatic genomes across a large radiation of phyla.</title>
        <authorList>
            <person name="Brown C.T."/>
            <person name="Hug L.A."/>
            <person name="Thomas B.C."/>
            <person name="Sharon I."/>
            <person name="Castelle C.J."/>
            <person name="Singh A."/>
            <person name="Wilkins M.J."/>
            <person name="Williams K.H."/>
            <person name="Banfield J.F."/>
        </authorList>
    </citation>
    <scope>NUCLEOTIDE SEQUENCE [LARGE SCALE GENOMIC DNA]</scope>
</reference>
<dbReference type="Proteomes" id="UP000034329">
    <property type="component" value="Unassembled WGS sequence"/>
</dbReference>
<keyword evidence="1" id="KW-1133">Transmembrane helix</keyword>
<name>A0A0G1MR29_9BACT</name>
<evidence type="ECO:0000313" key="3">
    <source>
        <dbReference type="Proteomes" id="UP000034329"/>
    </source>
</evidence>
<feature type="transmembrane region" description="Helical" evidence="1">
    <location>
        <begin position="20"/>
        <end position="39"/>
    </location>
</feature>
<proteinExistence type="predicted"/>